<dbReference type="Gene3D" id="1.20.5.500">
    <property type="entry name" value="Single helix bin"/>
    <property type="match status" value="1"/>
</dbReference>
<feature type="coiled-coil region" evidence="3">
    <location>
        <begin position="76"/>
        <end position="110"/>
    </location>
</feature>
<reference evidence="7 8" key="1">
    <citation type="submission" date="2018-03" db="EMBL/GenBank/DDBJ databases">
        <title>Draft genome sequence of Rohu Carp (Labeo rohita).</title>
        <authorList>
            <person name="Das P."/>
            <person name="Kushwaha B."/>
            <person name="Joshi C.G."/>
            <person name="Kumar D."/>
            <person name="Nagpure N.S."/>
            <person name="Sahoo L."/>
            <person name="Das S.P."/>
            <person name="Bit A."/>
            <person name="Patnaik S."/>
            <person name="Meher P.K."/>
            <person name="Jayasankar P."/>
            <person name="Koringa P.G."/>
            <person name="Patel N.V."/>
            <person name="Hinsu A.T."/>
            <person name="Kumar R."/>
            <person name="Pandey M."/>
            <person name="Agarwal S."/>
            <person name="Srivastava S."/>
            <person name="Singh M."/>
            <person name="Iquebal M.A."/>
            <person name="Jaiswal S."/>
            <person name="Angadi U.B."/>
            <person name="Kumar N."/>
            <person name="Raza M."/>
            <person name="Shah T.M."/>
            <person name="Rai A."/>
            <person name="Jena J.K."/>
        </authorList>
    </citation>
    <scope>NUCLEOTIDE SEQUENCE [LARGE SCALE GENOMIC DNA]</scope>
    <source>
        <strain evidence="7">DASCIFA01</strain>
        <tissue evidence="7">Testis</tissue>
    </source>
</reference>
<dbReference type="Gene3D" id="1.20.5.170">
    <property type="match status" value="1"/>
</dbReference>
<dbReference type="SMART" id="SM01391">
    <property type="entry name" value="Filament"/>
    <property type="match status" value="1"/>
</dbReference>
<evidence type="ECO:0000256" key="1">
    <source>
        <dbReference type="ARBA" id="ARBA00022754"/>
    </source>
</evidence>
<dbReference type="PROSITE" id="PS51842">
    <property type="entry name" value="IF_ROD_2"/>
    <property type="match status" value="1"/>
</dbReference>
<dbReference type="FunFam" id="1.20.5.500:FF:000001">
    <property type="entry name" value="Type II keratin 23"/>
    <property type="match status" value="1"/>
</dbReference>
<gene>
    <name evidence="7" type="ORF">ROHU_014937</name>
    <name evidence="6" type="ORF">ROHU_033564</name>
</gene>
<keyword evidence="2 3" id="KW-0175">Coiled coil</keyword>
<keyword evidence="8" id="KW-1185">Reference proteome</keyword>
<feature type="domain" description="IF rod" evidence="5">
    <location>
        <begin position="72"/>
        <end position="383"/>
    </location>
</feature>
<dbReference type="GO" id="GO:0005198">
    <property type="term" value="F:structural molecule activity"/>
    <property type="evidence" value="ECO:0007669"/>
    <property type="project" value="InterPro"/>
</dbReference>
<name>A0A498NSW6_LABRO</name>
<dbReference type="PRINTS" id="PR01248">
    <property type="entry name" value="TYPE1KERATIN"/>
</dbReference>
<dbReference type="InterPro" id="IPR039008">
    <property type="entry name" value="IF_rod_dom"/>
</dbReference>
<evidence type="ECO:0000313" key="6">
    <source>
        <dbReference type="EMBL" id="RXN05217.1"/>
    </source>
</evidence>
<dbReference type="SUPFAM" id="SSF64593">
    <property type="entry name" value="Intermediate filament protein, coiled coil region"/>
    <property type="match status" value="2"/>
</dbReference>
<dbReference type="GO" id="GO:0005882">
    <property type="term" value="C:intermediate filament"/>
    <property type="evidence" value="ECO:0007669"/>
    <property type="project" value="UniProtKB-KW"/>
</dbReference>
<dbReference type="Proteomes" id="UP000290572">
    <property type="component" value="Unassembled WGS sequence"/>
</dbReference>
<dbReference type="STRING" id="84645.A0A498NSW6"/>
<evidence type="ECO:0000256" key="2">
    <source>
        <dbReference type="ARBA" id="ARBA00023054"/>
    </source>
</evidence>
<feature type="region of interest" description="Disordered" evidence="4">
    <location>
        <begin position="1"/>
        <end position="25"/>
    </location>
</feature>
<dbReference type="EMBL" id="QBIY01013414">
    <property type="protein sequence ID" value="RXN05217.1"/>
    <property type="molecule type" value="Genomic_DNA"/>
</dbReference>
<dbReference type="InterPro" id="IPR002957">
    <property type="entry name" value="Keratin_I"/>
</dbReference>
<dbReference type="PANTHER" id="PTHR23239:SF367">
    <property type="entry name" value="KERATIN 15-RELATED"/>
    <property type="match status" value="1"/>
</dbReference>
<evidence type="ECO:0000256" key="4">
    <source>
        <dbReference type="SAM" id="MobiDB-lite"/>
    </source>
</evidence>
<dbReference type="FunFam" id="1.20.5.170:FF:000002">
    <property type="entry name" value="Type I keratin KA11"/>
    <property type="match status" value="1"/>
</dbReference>
<protein>
    <submittedName>
        <fullName evidence="7">Type I cytoskeletal 13-like protein</fullName>
    </submittedName>
</protein>
<evidence type="ECO:0000256" key="3">
    <source>
        <dbReference type="SAM" id="Coils"/>
    </source>
</evidence>
<keyword evidence="1" id="KW-0403">Intermediate filament</keyword>
<organism evidence="7 8">
    <name type="scientific">Labeo rohita</name>
    <name type="common">Indian major carp</name>
    <name type="synonym">Cyprinus rohita</name>
    <dbReference type="NCBI Taxonomy" id="84645"/>
    <lineage>
        <taxon>Eukaryota</taxon>
        <taxon>Metazoa</taxon>
        <taxon>Chordata</taxon>
        <taxon>Craniata</taxon>
        <taxon>Vertebrata</taxon>
        <taxon>Euteleostomi</taxon>
        <taxon>Actinopterygii</taxon>
        <taxon>Neopterygii</taxon>
        <taxon>Teleostei</taxon>
        <taxon>Ostariophysi</taxon>
        <taxon>Cypriniformes</taxon>
        <taxon>Cyprinidae</taxon>
        <taxon>Labeoninae</taxon>
        <taxon>Labeonini</taxon>
        <taxon>Labeo</taxon>
    </lineage>
</organism>
<feature type="coiled-coil region" evidence="3">
    <location>
        <begin position="175"/>
        <end position="209"/>
    </location>
</feature>
<dbReference type="Gene3D" id="1.20.5.1160">
    <property type="entry name" value="Vasodilator-stimulated phosphoprotein"/>
    <property type="match status" value="1"/>
</dbReference>
<dbReference type="Pfam" id="PF00038">
    <property type="entry name" value="Filament"/>
    <property type="match status" value="1"/>
</dbReference>
<comment type="caution">
    <text evidence="7">The sequence shown here is derived from an EMBL/GenBank/DDBJ whole genome shotgun (WGS) entry which is preliminary data.</text>
</comment>
<dbReference type="PANTHER" id="PTHR23239">
    <property type="entry name" value="INTERMEDIATE FILAMENT"/>
    <property type="match status" value="1"/>
</dbReference>
<dbReference type="AlphaFoldDB" id="A0A498NSW6"/>
<feature type="coiled-coil region" evidence="3">
    <location>
        <begin position="295"/>
        <end position="354"/>
    </location>
</feature>
<accession>A0A498NSW6</accession>
<sequence length="421" mass="46895">MASAYSTRSFKSSSSSTRISTSSVGSSRVSTMRAGSVYGGAGGSDVRISKATYSVGGFGMSGSADSSIIGNEKLTMQSLNDRLAAYLVKVRSLEKANADLELKIRQFLDSKVSPIARDHSTYFATIKDLQAKIMAAIHQKGGIHLSIDNTSLAINDFKMKYETELVLRQSVELDIAGLKRVLDELNVTRKDLTMQIEGLKEELVYLKKNHEEDMLAARAQMSGQVHVEIDAAPQQDLTKVLAELREHYEAVTLKNQRDLEHWFKTKTETLKQEVVTSTTDLKTSRTEVTTVRSRLQALEIELQSTLAMKASLEATLNDTKNRYAMKLSGYQSQVTMLEEQIVQLRADLERQRHEYQLLLDIKTRLEMEIAEYRRLLDGEATVKATSTSTSRTKVITVVEEVVDGKVVSSSTSSTMSDSRRL</sequence>
<dbReference type="EMBL" id="QBIY01011171">
    <property type="protein sequence ID" value="RXN34607.1"/>
    <property type="molecule type" value="Genomic_DNA"/>
</dbReference>
<keyword evidence="9" id="KW-1267">Proteomics identification</keyword>
<evidence type="ECO:0000313" key="7">
    <source>
        <dbReference type="EMBL" id="RXN34607.1"/>
    </source>
</evidence>
<proteinExistence type="evidence at protein level"/>
<evidence type="ECO:0000259" key="5">
    <source>
        <dbReference type="PROSITE" id="PS51842"/>
    </source>
</evidence>
<evidence type="ECO:0007829" key="9">
    <source>
        <dbReference type="PeptideAtlas" id="A0A498NSW6"/>
    </source>
</evidence>
<evidence type="ECO:0000313" key="8">
    <source>
        <dbReference type="Proteomes" id="UP000290572"/>
    </source>
</evidence>
<dbReference type="OrthoDB" id="2441647at2759"/>